<evidence type="ECO:0000313" key="3">
    <source>
        <dbReference type="EMBL" id="MDP4539962.1"/>
    </source>
</evidence>
<organism evidence="3 4">
    <name type="scientific">Qipengyuania benthica</name>
    <dbReference type="NCBI Taxonomy" id="3067651"/>
    <lineage>
        <taxon>Bacteria</taxon>
        <taxon>Pseudomonadati</taxon>
        <taxon>Pseudomonadota</taxon>
        <taxon>Alphaproteobacteria</taxon>
        <taxon>Sphingomonadales</taxon>
        <taxon>Erythrobacteraceae</taxon>
        <taxon>Qipengyuania</taxon>
    </lineage>
</organism>
<dbReference type="SMART" id="SM00754">
    <property type="entry name" value="CHRD"/>
    <property type="match status" value="1"/>
</dbReference>
<dbReference type="PROSITE" id="PS51257">
    <property type="entry name" value="PROKAR_LIPOPROTEIN"/>
    <property type="match status" value="1"/>
</dbReference>
<feature type="signal peptide" evidence="1">
    <location>
        <begin position="1"/>
        <end position="19"/>
    </location>
</feature>
<dbReference type="Pfam" id="PF07452">
    <property type="entry name" value="CHRD"/>
    <property type="match status" value="1"/>
</dbReference>
<proteinExistence type="predicted"/>
<sequence>MIRPIAKLALISSAALALASCETVAEPAASAVGTTYMASLTGAAEVAGPGDPDGSGMAQISIVDEIEQVCYEIAVTGIAPATAAHIHVGAAGEAGPPVVPLEAPASGEVSGCAAASDAVIDRIKANPSGYYVNVHNAEYPNGAIRGQLRR</sequence>
<feature type="chain" id="PRO_5046509717" evidence="1">
    <location>
        <begin position="20"/>
        <end position="150"/>
    </location>
</feature>
<evidence type="ECO:0000313" key="4">
    <source>
        <dbReference type="Proteomes" id="UP001235664"/>
    </source>
</evidence>
<protein>
    <submittedName>
        <fullName evidence="3">CHRD domain-containing protein</fullName>
    </submittedName>
</protein>
<keyword evidence="4" id="KW-1185">Reference proteome</keyword>
<keyword evidence="1" id="KW-0732">Signal</keyword>
<reference evidence="3 4" key="1">
    <citation type="submission" date="2023-08" db="EMBL/GenBank/DDBJ databases">
        <title>genomic of DY56.</title>
        <authorList>
            <person name="Wang Y."/>
        </authorList>
    </citation>
    <scope>NUCLEOTIDE SEQUENCE [LARGE SCALE GENOMIC DNA]</scope>
    <source>
        <strain evidence="3 4">DY56-A-20</strain>
    </source>
</reference>
<feature type="domain" description="CHRD" evidence="2">
    <location>
        <begin position="32"/>
        <end position="150"/>
    </location>
</feature>
<gene>
    <name evidence="3" type="ORF">Q9K01_10025</name>
</gene>
<accession>A0ABT9H9G5</accession>
<evidence type="ECO:0000259" key="2">
    <source>
        <dbReference type="PROSITE" id="PS50933"/>
    </source>
</evidence>
<dbReference type="InterPro" id="IPR010895">
    <property type="entry name" value="CHRD"/>
</dbReference>
<comment type="caution">
    <text evidence="3">The sequence shown here is derived from an EMBL/GenBank/DDBJ whole genome shotgun (WGS) entry which is preliminary data.</text>
</comment>
<dbReference type="Proteomes" id="UP001235664">
    <property type="component" value="Unassembled WGS sequence"/>
</dbReference>
<dbReference type="PROSITE" id="PS50933">
    <property type="entry name" value="CHRD"/>
    <property type="match status" value="1"/>
</dbReference>
<name>A0ABT9H9G5_9SPHN</name>
<dbReference type="RefSeq" id="WP_305930109.1">
    <property type="nucleotide sequence ID" value="NZ_JAVAIL010000003.1"/>
</dbReference>
<evidence type="ECO:0000256" key="1">
    <source>
        <dbReference type="SAM" id="SignalP"/>
    </source>
</evidence>
<dbReference type="EMBL" id="JAVAIL010000003">
    <property type="protein sequence ID" value="MDP4539962.1"/>
    <property type="molecule type" value="Genomic_DNA"/>
</dbReference>